<dbReference type="GO" id="GO:0006313">
    <property type="term" value="P:DNA transposition"/>
    <property type="evidence" value="ECO:0007669"/>
    <property type="project" value="InterPro"/>
</dbReference>
<dbReference type="GO" id="GO:0003677">
    <property type="term" value="F:DNA binding"/>
    <property type="evidence" value="ECO:0007669"/>
    <property type="project" value="InterPro"/>
</dbReference>
<evidence type="ECO:0000313" key="2">
    <source>
        <dbReference type="EMBL" id="PZW44789.1"/>
    </source>
</evidence>
<accession>A0A2W7IEA6</accession>
<dbReference type="Proteomes" id="UP000249688">
    <property type="component" value="Unassembled WGS sequence"/>
</dbReference>
<comment type="caution">
    <text evidence="2">The sequence shown here is derived from an EMBL/GenBank/DDBJ whole genome shotgun (WGS) entry which is preliminary data.</text>
</comment>
<dbReference type="EMBL" id="QKYU01000014">
    <property type="protein sequence ID" value="PZW44789.1"/>
    <property type="molecule type" value="Genomic_DNA"/>
</dbReference>
<dbReference type="AlphaFoldDB" id="A0A2W7IEA6"/>
<sequence length="80" mass="8996">MVDADGRGLVLHAHPASIQDRDGAPPLLRASRRRWAFVELCLTDSGYAGERVAKASRIRVGIVRKRRIARQNTDLSEETW</sequence>
<protein>
    <submittedName>
        <fullName evidence="2">DDE family transposase</fullName>
    </submittedName>
</protein>
<name>A0A2W7IEA6_9PROT</name>
<dbReference type="GO" id="GO:0004803">
    <property type="term" value="F:transposase activity"/>
    <property type="evidence" value="ECO:0007669"/>
    <property type="project" value="InterPro"/>
</dbReference>
<organism evidence="2 3">
    <name type="scientific">Humitalea rosea</name>
    <dbReference type="NCBI Taxonomy" id="990373"/>
    <lineage>
        <taxon>Bacteria</taxon>
        <taxon>Pseudomonadati</taxon>
        <taxon>Pseudomonadota</taxon>
        <taxon>Alphaproteobacteria</taxon>
        <taxon>Acetobacterales</taxon>
        <taxon>Roseomonadaceae</taxon>
        <taxon>Humitalea</taxon>
    </lineage>
</organism>
<dbReference type="InterPro" id="IPR002559">
    <property type="entry name" value="Transposase_11"/>
</dbReference>
<keyword evidence="3" id="KW-1185">Reference proteome</keyword>
<proteinExistence type="predicted"/>
<feature type="domain" description="Transposase IS4-like" evidence="1">
    <location>
        <begin position="9"/>
        <end position="60"/>
    </location>
</feature>
<dbReference type="Pfam" id="PF01609">
    <property type="entry name" value="DDE_Tnp_1"/>
    <property type="match status" value="1"/>
</dbReference>
<evidence type="ECO:0000259" key="1">
    <source>
        <dbReference type="Pfam" id="PF01609"/>
    </source>
</evidence>
<gene>
    <name evidence="2" type="ORF">C8P66_11478</name>
</gene>
<reference evidence="2 3" key="1">
    <citation type="submission" date="2018-06" db="EMBL/GenBank/DDBJ databases">
        <title>Genomic Encyclopedia of Archaeal and Bacterial Type Strains, Phase II (KMG-II): from individual species to whole genera.</title>
        <authorList>
            <person name="Goeker M."/>
        </authorList>
    </citation>
    <scope>NUCLEOTIDE SEQUENCE [LARGE SCALE GENOMIC DNA]</scope>
    <source>
        <strain evidence="2 3">DSM 24525</strain>
    </source>
</reference>
<evidence type="ECO:0000313" key="3">
    <source>
        <dbReference type="Proteomes" id="UP000249688"/>
    </source>
</evidence>